<organism evidence="1 2">
    <name type="scientific">Flavobacterium endophyticum</name>
    <dbReference type="NCBI Taxonomy" id="1540163"/>
    <lineage>
        <taxon>Bacteria</taxon>
        <taxon>Pseudomonadati</taxon>
        <taxon>Bacteroidota</taxon>
        <taxon>Flavobacteriia</taxon>
        <taxon>Flavobacteriales</taxon>
        <taxon>Flavobacteriaceae</taxon>
        <taxon>Flavobacterium</taxon>
    </lineage>
</organism>
<name>A0A495MLL3_9FLAO</name>
<protein>
    <recommendedName>
        <fullName evidence="3">GAF domain-containing protein</fullName>
    </recommendedName>
</protein>
<dbReference type="SUPFAM" id="SSF55781">
    <property type="entry name" value="GAF domain-like"/>
    <property type="match status" value="1"/>
</dbReference>
<accession>A0A495MLL3</accession>
<sequence>MNPQNMNPLHENPSPFKIKISFQKVIEVLEQIADSDVDYRAAYAKGLLKEIEPFPELRDGIESYQQIEKHYNRIKYLLADLFPTALTHNEIKAVTVPFDNYIFNTTERLNKILTEAGDDFEIIIRDFDEHRFYVMNCSIILNYYYGCKIDFSSPIFYDIPNAEGIVKHYRILYNADFLEVFPTEKSVALTQEDINQLIDNYDDLYLWKEKFPPESWILKGFGIMTLYDNSVESAISNLKSNLLSNNEDSEFKKETIETIFRSIYKIADLRTGFTAFSSDGTRLKKADFEDEMHSFILTKDYEEECLNALGQCPLDTLVGEKKYFIISDVKEFLVTNPEEKELAEHLLAQNVQSCIFAPVVKDDRLLGIVELVSSEPKQLNSINANKLDLVMPFLVDTIDRYFSDMQNQIDAIIQKEYTAIHPSVYWKFREEASLHTTDKNTRDLPFKEIVFKEVYPLYGQIDIKGSSVARNESIEKDLTAQIELLLQLLRFISDNLKLPVIYQNIYELEDLEKQLKETLKADTESLIQSYVLNEIHPMLHHFETSNDKVREKIEAYFKSLDPKIMMVYDARKDFDQTLSLINKKMAFILDKKQEEAQSFFPHYYERFKTDGVEHNLYIGASIAPQLSFSPVYLSNLRLWQLQALCELENEYYHLRPSLPYDLDVTSLILVFSTPISIRFRMDEKRFDVDGTYNARYEVVKKRIDKSNIKGTNERITEKGKITIVYSQHQEEAEYRRYISLLQHKNKLGAIETFEVEDLQGVTGLKALRVEILYTQPEKSEKSYTYQDLLKELALKN</sequence>
<evidence type="ECO:0000313" key="1">
    <source>
        <dbReference type="EMBL" id="RKS25763.1"/>
    </source>
</evidence>
<dbReference type="AlphaFoldDB" id="A0A495MLL3"/>
<evidence type="ECO:0000313" key="2">
    <source>
        <dbReference type="Proteomes" id="UP000277579"/>
    </source>
</evidence>
<evidence type="ECO:0008006" key="3">
    <source>
        <dbReference type="Google" id="ProtNLM"/>
    </source>
</evidence>
<keyword evidence="2" id="KW-1185">Reference proteome</keyword>
<proteinExistence type="predicted"/>
<dbReference type="Proteomes" id="UP000277579">
    <property type="component" value="Unassembled WGS sequence"/>
</dbReference>
<reference evidence="1 2" key="1">
    <citation type="submission" date="2018-10" db="EMBL/GenBank/DDBJ databases">
        <title>Genomic Encyclopedia of Archaeal and Bacterial Type Strains, Phase II (KMG-II): from individual species to whole genera.</title>
        <authorList>
            <person name="Goeker M."/>
        </authorList>
    </citation>
    <scope>NUCLEOTIDE SEQUENCE [LARGE SCALE GENOMIC DNA]</scope>
    <source>
        <strain evidence="1 2">DSM 29537</strain>
    </source>
</reference>
<comment type="caution">
    <text evidence="1">The sequence shown here is derived from an EMBL/GenBank/DDBJ whole genome shotgun (WGS) entry which is preliminary data.</text>
</comment>
<gene>
    <name evidence="1" type="ORF">CLV94_0807</name>
</gene>
<dbReference type="EMBL" id="RBLC01000001">
    <property type="protein sequence ID" value="RKS25763.1"/>
    <property type="molecule type" value="Genomic_DNA"/>
</dbReference>